<feature type="chain" id="PRO_5002512632" evidence="2">
    <location>
        <begin position="21"/>
        <end position="85"/>
    </location>
</feature>
<dbReference type="KEGG" id="samy:DB32_000089"/>
<evidence type="ECO:0000256" key="1">
    <source>
        <dbReference type="SAM" id="MobiDB-lite"/>
    </source>
</evidence>
<organism evidence="3 4">
    <name type="scientific">Sandaracinus amylolyticus</name>
    <dbReference type="NCBI Taxonomy" id="927083"/>
    <lineage>
        <taxon>Bacteria</taxon>
        <taxon>Pseudomonadati</taxon>
        <taxon>Myxococcota</taxon>
        <taxon>Polyangia</taxon>
        <taxon>Polyangiales</taxon>
        <taxon>Sandaracinaceae</taxon>
        <taxon>Sandaracinus</taxon>
    </lineage>
</organism>
<proteinExistence type="predicted"/>
<keyword evidence="4" id="KW-1185">Reference proteome</keyword>
<protein>
    <submittedName>
        <fullName evidence="3">Uncharacterized protein</fullName>
    </submittedName>
</protein>
<reference evidence="3 4" key="1">
    <citation type="submission" date="2015-03" db="EMBL/GenBank/DDBJ databases">
        <title>Genome assembly of Sandaracinus amylolyticus DSM 53668.</title>
        <authorList>
            <person name="Sharma G."/>
            <person name="Subramanian S."/>
        </authorList>
    </citation>
    <scope>NUCLEOTIDE SEQUENCE [LARGE SCALE GENOMIC DNA]</scope>
    <source>
        <strain evidence="3 4">DSM 53668</strain>
    </source>
</reference>
<dbReference type="Proteomes" id="UP000034883">
    <property type="component" value="Chromosome"/>
</dbReference>
<dbReference type="EMBL" id="CP011125">
    <property type="protein sequence ID" value="AKF02941.1"/>
    <property type="molecule type" value="Genomic_DNA"/>
</dbReference>
<accession>A0A0F6YGJ8</accession>
<feature type="region of interest" description="Disordered" evidence="1">
    <location>
        <begin position="21"/>
        <end position="61"/>
    </location>
</feature>
<name>A0A0F6YGJ8_9BACT</name>
<evidence type="ECO:0000313" key="4">
    <source>
        <dbReference type="Proteomes" id="UP000034883"/>
    </source>
</evidence>
<feature type="signal peptide" evidence="2">
    <location>
        <begin position="1"/>
        <end position="20"/>
    </location>
</feature>
<dbReference type="STRING" id="927083.DB32_000089"/>
<dbReference type="AlphaFoldDB" id="A0A0F6YGJ8"/>
<dbReference type="PROSITE" id="PS51257">
    <property type="entry name" value="PROKAR_LIPOPROTEIN"/>
    <property type="match status" value="1"/>
</dbReference>
<evidence type="ECO:0000256" key="2">
    <source>
        <dbReference type="SAM" id="SignalP"/>
    </source>
</evidence>
<evidence type="ECO:0000313" key="3">
    <source>
        <dbReference type="EMBL" id="AKF02941.1"/>
    </source>
</evidence>
<sequence>MMRAIGIAITLFAIACGPSASTPEARPSAVHVEPVPAAPDEPEEAPDEPAPPPSFGDAELDAMDRAGLESACFAGSTAACDRLGH</sequence>
<keyword evidence="2" id="KW-0732">Signal</keyword>
<gene>
    <name evidence="3" type="ORF">DB32_000089</name>
</gene>